<feature type="domain" description="CID" evidence="2">
    <location>
        <begin position="228"/>
        <end position="304"/>
    </location>
</feature>
<evidence type="ECO:0000259" key="2">
    <source>
        <dbReference type="PROSITE" id="PS51391"/>
    </source>
</evidence>
<dbReference type="EMBL" id="JACEEZ010023598">
    <property type="protein sequence ID" value="KAG0711146.1"/>
    <property type="molecule type" value="Genomic_DNA"/>
</dbReference>
<feature type="compositionally biased region" description="Pro residues" evidence="1">
    <location>
        <begin position="162"/>
        <end position="171"/>
    </location>
</feature>
<feature type="compositionally biased region" description="Gly residues" evidence="1">
    <location>
        <begin position="43"/>
        <end position="53"/>
    </location>
</feature>
<dbReference type="InterPro" id="IPR008942">
    <property type="entry name" value="ENTH_VHS"/>
</dbReference>
<dbReference type="OrthoDB" id="21470at2759"/>
<dbReference type="PANTHER" id="PTHR12323">
    <property type="entry name" value="SR-RELATED CTD ASSOCIATED FACTOR 6"/>
    <property type="match status" value="1"/>
</dbReference>
<evidence type="ECO:0000313" key="4">
    <source>
        <dbReference type="Proteomes" id="UP000770661"/>
    </source>
</evidence>
<dbReference type="PROSITE" id="PS51391">
    <property type="entry name" value="CID"/>
    <property type="match status" value="1"/>
</dbReference>
<evidence type="ECO:0000256" key="1">
    <source>
        <dbReference type="SAM" id="MobiDB-lite"/>
    </source>
</evidence>
<feature type="compositionally biased region" description="Polar residues" evidence="1">
    <location>
        <begin position="118"/>
        <end position="132"/>
    </location>
</feature>
<accession>A0A8J4XSC0</accession>
<protein>
    <submittedName>
        <fullName evidence="3">Calcium homeostasis endoplasmic reticulum protein</fullName>
    </submittedName>
</protein>
<proteinExistence type="predicted"/>
<dbReference type="Proteomes" id="UP000770661">
    <property type="component" value="Unassembled WGS sequence"/>
</dbReference>
<reference evidence="3" key="1">
    <citation type="submission" date="2020-07" db="EMBL/GenBank/DDBJ databases">
        <title>The High-quality genome of the commercially important snow crab, Chionoecetes opilio.</title>
        <authorList>
            <person name="Jeong J.-H."/>
            <person name="Ryu S."/>
        </authorList>
    </citation>
    <scope>NUCLEOTIDE SEQUENCE</scope>
    <source>
        <strain evidence="3">MADBK_172401_WGS</strain>
        <tissue evidence="3">Digestive gland</tissue>
    </source>
</reference>
<sequence>MRQKCPENIACMILKHRQAREQQQQSQPSSQPPLHQPPPPQGFPGGGGGGGFPGPNFPPYAYPPTSGYPEPDLPPQFPQAPVTPGGFSQGQFAPPSSEPPATFPPGDPNFATPASFGPSGTSEPPFGLSSQSFPPPPPGDASYTAPQAGEPGAFTTSTPGFTQPPPHPPPSVTIESLGNQQQQLQEQIHQSEQNLAAQQLVLDQQKEGQVREGIYVARGEVLRNEANDLGFSTHELDELLGPITESCTKDSISNGKHWIFTNAQTPAKNQWLARYLLRKATATSGPFNHKLHIIYLMNDVLHHW</sequence>
<comment type="caution">
    <text evidence="3">The sequence shown here is derived from an EMBL/GenBank/DDBJ whole genome shotgun (WGS) entry which is preliminary data.</text>
</comment>
<dbReference type="Pfam" id="PF04818">
    <property type="entry name" value="CID"/>
    <property type="match status" value="1"/>
</dbReference>
<feature type="compositionally biased region" description="Pro residues" evidence="1">
    <location>
        <begin position="96"/>
        <end position="107"/>
    </location>
</feature>
<gene>
    <name evidence="3" type="primary">CHERP</name>
    <name evidence="3" type="ORF">GWK47_021310</name>
</gene>
<dbReference type="AlphaFoldDB" id="A0A8J4XSC0"/>
<evidence type="ECO:0000313" key="3">
    <source>
        <dbReference type="EMBL" id="KAG0711146.1"/>
    </source>
</evidence>
<dbReference type="GO" id="GO:0006874">
    <property type="term" value="P:intracellular calcium ion homeostasis"/>
    <property type="evidence" value="ECO:0007669"/>
    <property type="project" value="TreeGrafter"/>
</dbReference>
<feature type="compositionally biased region" description="Low complexity" evidence="1">
    <location>
        <begin position="174"/>
        <end position="190"/>
    </location>
</feature>
<keyword evidence="4" id="KW-1185">Reference proteome</keyword>
<dbReference type="GO" id="GO:0048471">
    <property type="term" value="C:perinuclear region of cytoplasm"/>
    <property type="evidence" value="ECO:0007669"/>
    <property type="project" value="TreeGrafter"/>
</dbReference>
<dbReference type="InterPro" id="IPR006569">
    <property type="entry name" value="CID_dom"/>
</dbReference>
<organism evidence="3 4">
    <name type="scientific">Chionoecetes opilio</name>
    <name type="common">Atlantic snow crab</name>
    <name type="synonym">Cancer opilio</name>
    <dbReference type="NCBI Taxonomy" id="41210"/>
    <lineage>
        <taxon>Eukaryota</taxon>
        <taxon>Metazoa</taxon>
        <taxon>Ecdysozoa</taxon>
        <taxon>Arthropoda</taxon>
        <taxon>Crustacea</taxon>
        <taxon>Multicrustacea</taxon>
        <taxon>Malacostraca</taxon>
        <taxon>Eumalacostraca</taxon>
        <taxon>Eucarida</taxon>
        <taxon>Decapoda</taxon>
        <taxon>Pleocyemata</taxon>
        <taxon>Brachyura</taxon>
        <taxon>Eubrachyura</taxon>
        <taxon>Majoidea</taxon>
        <taxon>Majidae</taxon>
        <taxon>Chionoecetes</taxon>
    </lineage>
</organism>
<feature type="region of interest" description="Disordered" evidence="1">
    <location>
        <begin position="15"/>
        <end position="190"/>
    </location>
</feature>
<name>A0A8J4XSC0_CHIOP</name>
<feature type="compositionally biased region" description="Pro residues" evidence="1">
    <location>
        <begin position="30"/>
        <end position="42"/>
    </location>
</feature>
<dbReference type="PANTHER" id="PTHR12323:SF0">
    <property type="entry name" value="CALCIUM HOMEOSTASIS ENDOPLASMIC RETICULUM PROTEIN"/>
    <property type="match status" value="1"/>
</dbReference>
<dbReference type="Gene3D" id="1.25.40.90">
    <property type="match status" value="1"/>
</dbReference>